<dbReference type="Proteomes" id="UP000279259">
    <property type="component" value="Unassembled WGS sequence"/>
</dbReference>
<dbReference type="OrthoDB" id="10450821at2759"/>
<feature type="region of interest" description="Disordered" evidence="1">
    <location>
        <begin position="1"/>
        <end position="24"/>
    </location>
</feature>
<dbReference type="AlphaFoldDB" id="A0A427XRW5"/>
<organism evidence="2 3">
    <name type="scientific">Saitozyma podzolica</name>
    <dbReference type="NCBI Taxonomy" id="1890683"/>
    <lineage>
        <taxon>Eukaryota</taxon>
        <taxon>Fungi</taxon>
        <taxon>Dikarya</taxon>
        <taxon>Basidiomycota</taxon>
        <taxon>Agaricomycotina</taxon>
        <taxon>Tremellomycetes</taxon>
        <taxon>Tremellales</taxon>
        <taxon>Trimorphomycetaceae</taxon>
        <taxon>Saitozyma</taxon>
    </lineage>
</organism>
<protein>
    <submittedName>
        <fullName evidence="2">Uncharacterized protein</fullName>
    </submittedName>
</protein>
<comment type="caution">
    <text evidence="2">The sequence shown here is derived from an EMBL/GenBank/DDBJ whole genome shotgun (WGS) entry which is preliminary data.</text>
</comment>
<evidence type="ECO:0000313" key="3">
    <source>
        <dbReference type="Proteomes" id="UP000279259"/>
    </source>
</evidence>
<evidence type="ECO:0000256" key="1">
    <source>
        <dbReference type="SAM" id="MobiDB-lite"/>
    </source>
</evidence>
<accession>A0A427XRW5</accession>
<reference evidence="2 3" key="1">
    <citation type="submission" date="2018-11" db="EMBL/GenBank/DDBJ databases">
        <title>Genome sequence of Saitozyma podzolica DSM 27192.</title>
        <authorList>
            <person name="Aliyu H."/>
            <person name="Gorte O."/>
            <person name="Ochsenreither K."/>
        </authorList>
    </citation>
    <scope>NUCLEOTIDE SEQUENCE [LARGE SCALE GENOMIC DNA]</scope>
    <source>
        <strain evidence="2 3">DSM 27192</strain>
    </source>
</reference>
<proteinExistence type="predicted"/>
<gene>
    <name evidence="2" type="ORF">EHS25_006878</name>
</gene>
<name>A0A427XRW5_9TREE</name>
<keyword evidence="3" id="KW-1185">Reference proteome</keyword>
<sequence length="196" mass="22089">MSHSRLTPTGNLLSPTSPSSHERNSPLLELAQLPKTAKGIKKLELDCTSAVIRTFLPIATTDPNMAAPPIQLPFEQLCSLLDLCTRYGVEKGVKACLDSMGHQAKEDPWKVFEIASKRNDVQLSRMALRAMELGGGERVREFANLRYEDFKTTPTRRPRLLRAPSSSMLPERQIVPRHIPGEVDWSRLAEDFDPWR</sequence>
<feature type="non-terminal residue" evidence="2">
    <location>
        <position position="196"/>
    </location>
</feature>
<evidence type="ECO:0000313" key="2">
    <source>
        <dbReference type="EMBL" id="RSH81521.1"/>
    </source>
</evidence>
<feature type="compositionally biased region" description="Polar residues" evidence="1">
    <location>
        <begin position="1"/>
        <end position="19"/>
    </location>
</feature>
<dbReference type="EMBL" id="RSCD01000030">
    <property type="protein sequence ID" value="RSH81521.1"/>
    <property type="molecule type" value="Genomic_DNA"/>
</dbReference>